<dbReference type="InterPro" id="IPR005545">
    <property type="entry name" value="YCII"/>
</dbReference>
<organism evidence="2 3">
    <name type="scientific">Symbiodinium necroappetens</name>
    <dbReference type="NCBI Taxonomy" id="1628268"/>
    <lineage>
        <taxon>Eukaryota</taxon>
        <taxon>Sar</taxon>
        <taxon>Alveolata</taxon>
        <taxon>Dinophyceae</taxon>
        <taxon>Suessiales</taxon>
        <taxon>Symbiodiniaceae</taxon>
        <taxon>Symbiodinium</taxon>
    </lineage>
</organism>
<dbReference type="AlphaFoldDB" id="A0A812QZZ0"/>
<dbReference type="Pfam" id="PF03795">
    <property type="entry name" value="YCII"/>
    <property type="match status" value="1"/>
</dbReference>
<name>A0A812QZZ0_9DINO</name>
<dbReference type="PANTHER" id="PTHR33606">
    <property type="entry name" value="PROTEIN YCII"/>
    <property type="match status" value="1"/>
</dbReference>
<dbReference type="Proteomes" id="UP000601435">
    <property type="component" value="Unassembled WGS sequence"/>
</dbReference>
<dbReference type="SUPFAM" id="SSF54909">
    <property type="entry name" value="Dimeric alpha+beta barrel"/>
    <property type="match status" value="1"/>
</dbReference>
<evidence type="ECO:0000313" key="2">
    <source>
        <dbReference type="EMBL" id="CAE7412338.1"/>
    </source>
</evidence>
<keyword evidence="3" id="KW-1185">Reference proteome</keyword>
<dbReference type="Gene3D" id="3.30.70.1060">
    <property type="entry name" value="Dimeric alpha+beta barrel"/>
    <property type="match status" value="1"/>
</dbReference>
<sequence>SALGTLWLMLHHAAVSVKHSFSSLLSIRHADVLHTTRVSNLSTFWLSARLPALQLGVLPSMVETSAAAAQAEKKQKTDQTVAVTKCLLLQYEYVDGILEKRAPHRAGHLAHWQRLADADQVLLGGAFDPPSGAMIVLRGIDRHEVEALVKDDPYFTNGLVPSYVIRDWNVVLGSAMR</sequence>
<proteinExistence type="predicted"/>
<dbReference type="OrthoDB" id="5519740at2759"/>
<dbReference type="InterPro" id="IPR011008">
    <property type="entry name" value="Dimeric_a/b-barrel"/>
</dbReference>
<evidence type="ECO:0000313" key="3">
    <source>
        <dbReference type="Proteomes" id="UP000601435"/>
    </source>
</evidence>
<feature type="domain" description="YCII-related" evidence="1">
    <location>
        <begin position="93"/>
        <end position="169"/>
    </location>
</feature>
<feature type="non-terminal residue" evidence="2">
    <location>
        <position position="1"/>
    </location>
</feature>
<gene>
    <name evidence="2" type="ORF">SNEC2469_LOCUS11332</name>
</gene>
<accession>A0A812QZZ0</accession>
<dbReference type="EMBL" id="CAJNJA010017984">
    <property type="protein sequence ID" value="CAE7412338.1"/>
    <property type="molecule type" value="Genomic_DNA"/>
</dbReference>
<dbReference type="PANTHER" id="PTHR33606:SF3">
    <property type="entry name" value="PROTEIN YCII"/>
    <property type="match status" value="1"/>
</dbReference>
<evidence type="ECO:0000259" key="1">
    <source>
        <dbReference type="Pfam" id="PF03795"/>
    </source>
</evidence>
<comment type="caution">
    <text evidence="2">The sequence shown here is derived from an EMBL/GenBank/DDBJ whole genome shotgun (WGS) entry which is preliminary data.</text>
</comment>
<protein>
    <recommendedName>
        <fullName evidence="1">YCII-related domain-containing protein</fullName>
    </recommendedName>
</protein>
<reference evidence="2" key="1">
    <citation type="submission" date="2021-02" db="EMBL/GenBank/DDBJ databases">
        <authorList>
            <person name="Dougan E. K."/>
            <person name="Rhodes N."/>
            <person name="Thang M."/>
            <person name="Chan C."/>
        </authorList>
    </citation>
    <scope>NUCLEOTIDE SEQUENCE</scope>
</reference>
<dbReference type="InterPro" id="IPR051807">
    <property type="entry name" value="Sec-metab_biosynth-assoc"/>
</dbReference>